<evidence type="ECO:0000256" key="14">
    <source>
        <dbReference type="ARBA" id="ARBA00049255"/>
    </source>
</evidence>
<accession>I8T3R5</accession>
<dbReference type="Gene3D" id="3.50.40.10">
    <property type="entry name" value="Phenylalanyl-trna Synthetase, Chain B, domain 3"/>
    <property type="match status" value="1"/>
</dbReference>
<protein>
    <recommendedName>
        <fullName evidence="15">Phenylalanine--tRNA ligase beta subunit</fullName>
        <ecNumber evidence="15">6.1.1.20</ecNumber>
    </recommendedName>
    <alternativeName>
        <fullName evidence="15">Phenylalanyl-tRNA synthetase beta subunit</fullName>
        <shortName evidence="15">PheRS</shortName>
    </alternativeName>
</protein>
<feature type="binding site" evidence="15">
    <location>
        <position position="463"/>
    </location>
    <ligand>
        <name>Mg(2+)</name>
        <dbReference type="ChEBI" id="CHEBI:18420"/>
        <note>shared with alpha subunit</note>
    </ligand>
</feature>
<evidence type="ECO:0000256" key="5">
    <source>
        <dbReference type="ARBA" id="ARBA00022555"/>
    </source>
</evidence>
<dbReference type="GO" id="GO:0000287">
    <property type="term" value="F:magnesium ion binding"/>
    <property type="evidence" value="ECO:0007669"/>
    <property type="project" value="UniProtKB-UniRule"/>
</dbReference>
<organism evidence="20 21">
    <name type="scientific">Hydrocarboniphaga effusa AP103</name>
    <dbReference type="NCBI Taxonomy" id="1172194"/>
    <lineage>
        <taxon>Bacteria</taxon>
        <taxon>Pseudomonadati</taxon>
        <taxon>Pseudomonadota</taxon>
        <taxon>Gammaproteobacteria</taxon>
        <taxon>Nevskiales</taxon>
        <taxon>Nevskiaceae</taxon>
        <taxon>Hydrocarboniphaga</taxon>
    </lineage>
</organism>
<evidence type="ECO:0000256" key="12">
    <source>
        <dbReference type="ARBA" id="ARBA00022917"/>
    </source>
</evidence>
<dbReference type="OrthoDB" id="9805455at2"/>
<dbReference type="GO" id="GO:0009328">
    <property type="term" value="C:phenylalanine-tRNA ligase complex"/>
    <property type="evidence" value="ECO:0007669"/>
    <property type="project" value="TreeGrafter"/>
</dbReference>
<feature type="binding site" evidence="15">
    <location>
        <position position="462"/>
    </location>
    <ligand>
        <name>Mg(2+)</name>
        <dbReference type="ChEBI" id="CHEBI:18420"/>
        <note>shared with alpha subunit</note>
    </ligand>
</feature>
<dbReference type="FunFam" id="3.30.930.10:FF:000022">
    <property type="entry name" value="Phenylalanine--tRNA ligase beta subunit"/>
    <property type="match status" value="1"/>
</dbReference>
<dbReference type="CDD" id="cd02796">
    <property type="entry name" value="tRNA_bind_bactPheRS"/>
    <property type="match status" value="1"/>
</dbReference>
<dbReference type="GO" id="GO:0006432">
    <property type="term" value="P:phenylalanyl-tRNA aminoacylation"/>
    <property type="evidence" value="ECO:0007669"/>
    <property type="project" value="UniProtKB-UniRule"/>
</dbReference>
<dbReference type="InterPro" id="IPR036690">
    <property type="entry name" value="Fdx_antiC-bd_sf"/>
</dbReference>
<proteinExistence type="inferred from homology"/>
<evidence type="ECO:0000256" key="3">
    <source>
        <dbReference type="ARBA" id="ARBA00011209"/>
    </source>
</evidence>
<dbReference type="PROSITE" id="PS51483">
    <property type="entry name" value="B5"/>
    <property type="match status" value="1"/>
</dbReference>
<comment type="cofactor">
    <cofactor evidence="15">
        <name>Mg(2+)</name>
        <dbReference type="ChEBI" id="CHEBI:18420"/>
    </cofactor>
    <text evidence="15">Binds 2 magnesium ions per tetramer.</text>
</comment>
<dbReference type="RefSeq" id="WP_007186487.1">
    <property type="nucleotide sequence ID" value="NZ_AKGD01000003.1"/>
</dbReference>
<evidence type="ECO:0000256" key="1">
    <source>
        <dbReference type="ARBA" id="ARBA00004496"/>
    </source>
</evidence>
<evidence type="ECO:0000256" key="9">
    <source>
        <dbReference type="ARBA" id="ARBA00022840"/>
    </source>
</evidence>
<dbReference type="Pfam" id="PF01588">
    <property type="entry name" value="tRNA_bind"/>
    <property type="match status" value="1"/>
</dbReference>
<dbReference type="Pfam" id="PF03147">
    <property type="entry name" value="FDX-ACB"/>
    <property type="match status" value="1"/>
</dbReference>
<dbReference type="HAMAP" id="MF_00283">
    <property type="entry name" value="Phe_tRNA_synth_beta1"/>
    <property type="match status" value="1"/>
</dbReference>
<dbReference type="Pfam" id="PF03484">
    <property type="entry name" value="B5"/>
    <property type="match status" value="1"/>
</dbReference>
<comment type="subunit">
    <text evidence="3 15">Tetramer of two alpha and two beta subunits.</text>
</comment>
<evidence type="ECO:0000259" key="18">
    <source>
        <dbReference type="PROSITE" id="PS51447"/>
    </source>
</evidence>
<gene>
    <name evidence="15" type="primary">pheT</name>
    <name evidence="20" type="ORF">WQQ_35480</name>
</gene>
<dbReference type="EMBL" id="AKGD01000003">
    <property type="protein sequence ID" value="EIT68353.1"/>
    <property type="molecule type" value="Genomic_DNA"/>
</dbReference>
<evidence type="ECO:0000256" key="15">
    <source>
        <dbReference type="HAMAP-Rule" id="MF_00283"/>
    </source>
</evidence>
<dbReference type="SUPFAM" id="SSF50249">
    <property type="entry name" value="Nucleic acid-binding proteins"/>
    <property type="match status" value="1"/>
</dbReference>
<keyword evidence="10 15" id="KW-0460">Magnesium</keyword>
<evidence type="ECO:0000313" key="21">
    <source>
        <dbReference type="Proteomes" id="UP000003704"/>
    </source>
</evidence>
<dbReference type="EC" id="6.1.1.20" evidence="15"/>
<dbReference type="FunFam" id="3.30.70.380:FF:000001">
    <property type="entry name" value="Phenylalanine--tRNA ligase beta subunit"/>
    <property type="match status" value="1"/>
</dbReference>
<feature type="binding site" evidence="15">
    <location>
        <position position="453"/>
    </location>
    <ligand>
        <name>Mg(2+)</name>
        <dbReference type="ChEBI" id="CHEBI:18420"/>
        <note>shared with alpha subunit</note>
    </ligand>
</feature>
<evidence type="ECO:0000313" key="20">
    <source>
        <dbReference type="EMBL" id="EIT68353.1"/>
    </source>
</evidence>
<dbReference type="Gene3D" id="2.40.50.140">
    <property type="entry name" value="Nucleic acid-binding proteins"/>
    <property type="match status" value="1"/>
</dbReference>
<dbReference type="Gene3D" id="3.30.70.380">
    <property type="entry name" value="Ferrodoxin-fold anticodon-binding domain"/>
    <property type="match status" value="1"/>
</dbReference>
<comment type="catalytic activity">
    <reaction evidence="14 15">
        <text>tRNA(Phe) + L-phenylalanine + ATP = L-phenylalanyl-tRNA(Phe) + AMP + diphosphate + H(+)</text>
        <dbReference type="Rhea" id="RHEA:19413"/>
        <dbReference type="Rhea" id="RHEA-COMP:9668"/>
        <dbReference type="Rhea" id="RHEA-COMP:9699"/>
        <dbReference type="ChEBI" id="CHEBI:15378"/>
        <dbReference type="ChEBI" id="CHEBI:30616"/>
        <dbReference type="ChEBI" id="CHEBI:33019"/>
        <dbReference type="ChEBI" id="CHEBI:58095"/>
        <dbReference type="ChEBI" id="CHEBI:78442"/>
        <dbReference type="ChEBI" id="CHEBI:78531"/>
        <dbReference type="ChEBI" id="CHEBI:456215"/>
        <dbReference type="EC" id="6.1.1.20"/>
    </reaction>
</comment>
<dbReference type="Pfam" id="PF17759">
    <property type="entry name" value="tRNA_synthFbeta"/>
    <property type="match status" value="1"/>
</dbReference>
<dbReference type="CDD" id="cd00769">
    <property type="entry name" value="PheRS_beta_core"/>
    <property type="match status" value="1"/>
</dbReference>
<dbReference type="SMART" id="SM00896">
    <property type="entry name" value="FDX-ACB"/>
    <property type="match status" value="1"/>
</dbReference>
<dbReference type="InterPro" id="IPR005147">
    <property type="entry name" value="tRNA_synthase_B5-dom"/>
</dbReference>
<keyword evidence="8 15" id="KW-0547">Nucleotide-binding</keyword>
<dbReference type="GO" id="GO:0000049">
    <property type="term" value="F:tRNA binding"/>
    <property type="evidence" value="ECO:0007669"/>
    <property type="project" value="UniProtKB-UniRule"/>
</dbReference>
<dbReference type="SMART" id="SM00873">
    <property type="entry name" value="B3_4"/>
    <property type="match status" value="1"/>
</dbReference>
<dbReference type="GO" id="GO:0005524">
    <property type="term" value="F:ATP binding"/>
    <property type="evidence" value="ECO:0007669"/>
    <property type="project" value="UniProtKB-UniRule"/>
</dbReference>
<evidence type="ECO:0000259" key="17">
    <source>
        <dbReference type="PROSITE" id="PS50886"/>
    </source>
</evidence>
<dbReference type="SUPFAM" id="SSF46955">
    <property type="entry name" value="Putative DNA-binding domain"/>
    <property type="match status" value="1"/>
</dbReference>
<evidence type="ECO:0000256" key="10">
    <source>
        <dbReference type="ARBA" id="ARBA00022842"/>
    </source>
</evidence>
<evidence type="ECO:0000256" key="13">
    <source>
        <dbReference type="ARBA" id="ARBA00023146"/>
    </source>
</evidence>
<dbReference type="STRING" id="1172194.WQQ_35480"/>
<sequence length="789" mass="85691">MKISENWLREWVNPQASTQQIAERLVMGGLELEVEPAVAELASKVVVGRIVSIAPHPNADKLRVCQVDAGHAGMPTIVCGAANARAGLLAPVALPGAKLPGGIEIKVGELRGVESQGMLCSAKELGLAEKSEGLMELDNDARPGMPIEQYLDLKDQILHLELTPNRGDCLSVQGLAREIAALYGLQLTRPRIKPAVVVRESRFAVEIENLGDTANFAGRVIEGLNPKARTPDWMRERLRRSGIRAIHPLVDITNYVMIELGQPMHAYDADKLKGTVRARRAKAGERVTLLNDAEIELTPTDLVIADDNGPLGLAGAMGGAASAVSGTTTRVFFESACFNALAVAGVGRRHRLSSDALYRFERGVDPELQRAALERASELAIQICGGEAGPITHSGRTQPELIQVGLRQARLNQLLGHDIPAREVEALLARLGIGVVQTEVGAWRAKVPSWRPDLRIEPDLIEEVARLYGYDRIPAKAYAARLPVSRPSETQRSVTRVKDLLVARGWQEIVTLAFAEQKLQQALAPEVQPIPLDNPLADTHAYMRGTLWSGLVSAWLHNRARQIPRVRLFESGVVFSEENGQVVERSRLAGLAAGPVASRQWGQAARPVDFYDIKSDVEALLASSAGECRFEAATHPALHPGQTAKVLLDGAAAGWIGRVHPRVAKTLDLPEQPIVFDLDWSLLGRAPMPRLQALSEFPSSRRDLSLKVPVAVSAQALCDAVRDSAGAELQRVNVFDVYRGTELGVHDKSVSLELIFQDASRTLTVEEVDSFVAEISKQLQEKLGAAIRV</sequence>
<keyword evidence="13 15" id="KW-0030">Aminoacyl-tRNA synthetase</keyword>
<dbReference type="InterPro" id="IPR005121">
    <property type="entry name" value="Fdx_antiC-bd"/>
</dbReference>
<evidence type="ECO:0000256" key="11">
    <source>
        <dbReference type="ARBA" id="ARBA00022884"/>
    </source>
</evidence>
<feature type="domain" description="B5" evidence="19">
    <location>
        <begin position="399"/>
        <end position="475"/>
    </location>
</feature>
<dbReference type="InterPro" id="IPR041616">
    <property type="entry name" value="PheRS_beta_core"/>
</dbReference>
<dbReference type="NCBIfam" id="TIGR00472">
    <property type="entry name" value="pheT_bact"/>
    <property type="match status" value="1"/>
</dbReference>
<dbReference type="InterPro" id="IPR009061">
    <property type="entry name" value="DNA-bd_dom_put_sf"/>
</dbReference>
<reference evidence="20 21" key="1">
    <citation type="journal article" date="2012" name="J. Bacteriol.">
        <title>Genome Sequence of n-Alkane-Degrading Hydrocarboniphaga effusa Strain AP103T (ATCC BAA-332T).</title>
        <authorList>
            <person name="Chang H.K."/>
            <person name="Zylstra G.J."/>
            <person name="Chae J.C."/>
        </authorList>
    </citation>
    <scope>NUCLEOTIDE SEQUENCE [LARGE SCALE GENOMIC DNA]</scope>
    <source>
        <strain evidence="20 21">AP103</strain>
    </source>
</reference>
<dbReference type="SMART" id="SM00874">
    <property type="entry name" value="B5"/>
    <property type="match status" value="1"/>
</dbReference>
<dbReference type="PANTHER" id="PTHR10947:SF0">
    <property type="entry name" value="PHENYLALANINE--TRNA LIGASE BETA SUBUNIT"/>
    <property type="match status" value="1"/>
</dbReference>
<evidence type="ECO:0000256" key="7">
    <source>
        <dbReference type="ARBA" id="ARBA00022723"/>
    </source>
</evidence>
<dbReference type="FunFam" id="2.40.50.140:FF:000045">
    <property type="entry name" value="Phenylalanine--tRNA ligase beta subunit"/>
    <property type="match status" value="1"/>
</dbReference>
<dbReference type="InterPro" id="IPR002547">
    <property type="entry name" value="tRNA-bd_dom"/>
</dbReference>
<dbReference type="InterPro" id="IPR005146">
    <property type="entry name" value="B3/B4_tRNA-bd"/>
</dbReference>
<dbReference type="InterPro" id="IPR020825">
    <property type="entry name" value="Phe-tRNA_synthase-like_B3/B4"/>
</dbReference>
<dbReference type="PROSITE" id="PS51447">
    <property type="entry name" value="FDX_ACB"/>
    <property type="match status" value="1"/>
</dbReference>
<keyword evidence="9 15" id="KW-0067">ATP-binding</keyword>
<keyword evidence="21" id="KW-1185">Reference proteome</keyword>
<keyword evidence="4 15" id="KW-0963">Cytoplasm</keyword>
<feature type="binding site" evidence="15">
    <location>
        <position position="459"/>
    </location>
    <ligand>
        <name>Mg(2+)</name>
        <dbReference type="ChEBI" id="CHEBI:18420"/>
        <note>shared with alpha subunit</note>
    </ligand>
</feature>
<dbReference type="AlphaFoldDB" id="I8T3R5"/>
<dbReference type="InterPro" id="IPR033714">
    <property type="entry name" value="tRNA_bind_bactPheRS"/>
</dbReference>
<dbReference type="Proteomes" id="UP000003704">
    <property type="component" value="Unassembled WGS sequence"/>
</dbReference>
<dbReference type="InterPro" id="IPR012340">
    <property type="entry name" value="NA-bd_OB-fold"/>
</dbReference>
<comment type="subcellular location">
    <subcellularLocation>
        <location evidence="1 15">Cytoplasm</location>
    </subcellularLocation>
</comment>
<keyword evidence="11 16" id="KW-0694">RNA-binding</keyword>
<evidence type="ECO:0000256" key="8">
    <source>
        <dbReference type="ARBA" id="ARBA00022741"/>
    </source>
</evidence>
<keyword evidence="6 15" id="KW-0436">Ligase</keyword>
<evidence type="ECO:0000259" key="19">
    <source>
        <dbReference type="PROSITE" id="PS51483"/>
    </source>
</evidence>
<dbReference type="SUPFAM" id="SSF55681">
    <property type="entry name" value="Class II aaRS and biotin synthetases"/>
    <property type="match status" value="1"/>
</dbReference>
<dbReference type="PATRIC" id="fig|1172194.4.peg.3445"/>
<keyword evidence="5 16" id="KW-0820">tRNA-binding</keyword>
<dbReference type="Pfam" id="PF03483">
    <property type="entry name" value="B3_4"/>
    <property type="match status" value="1"/>
</dbReference>
<dbReference type="Gene3D" id="3.30.930.10">
    <property type="entry name" value="Bira Bifunctional Protein, Domain 2"/>
    <property type="match status" value="1"/>
</dbReference>
<dbReference type="GO" id="GO:0004826">
    <property type="term" value="F:phenylalanine-tRNA ligase activity"/>
    <property type="evidence" value="ECO:0007669"/>
    <property type="project" value="UniProtKB-UniRule"/>
</dbReference>
<name>I8T3R5_9GAMM</name>
<comment type="caution">
    <text evidence="20">The sequence shown here is derived from an EMBL/GenBank/DDBJ whole genome shotgun (WGS) entry which is preliminary data.</text>
</comment>
<dbReference type="InterPro" id="IPR045864">
    <property type="entry name" value="aa-tRNA-synth_II/BPL/LPL"/>
</dbReference>
<feature type="domain" description="TRNA-binding" evidence="17">
    <location>
        <begin position="39"/>
        <end position="148"/>
    </location>
</feature>
<evidence type="ECO:0000256" key="2">
    <source>
        <dbReference type="ARBA" id="ARBA00008653"/>
    </source>
</evidence>
<feature type="domain" description="FDX-ACB" evidence="18">
    <location>
        <begin position="695"/>
        <end position="788"/>
    </location>
</feature>
<dbReference type="NCBIfam" id="NF045760">
    <property type="entry name" value="YtpR"/>
    <property type="match status" value="1"/>
</dbReference>
<keyword evidence="12 15" id="KW-0648">Protein biosynthesis</keyword>
<evidence type="ECO:0000256" key="4">
    <source>
        <dbReference type="ARBA" id="ARBA00022490"/>
    </source>
</evidence>
<dbReference type="InterPro" id="IPR045060">
    <property type="entry name" value="Phe-tRNA-ligase_IIc_bsu"/>
</dbReference>
<dbReference type="SUPFAM" id="SSF54991">
    <property type="entry name" value="Anticodon-binding domain of PheRS"/>
    <property type="match status" value="1"/>
</dbReference>
<keyword evidence="7 15" id="KW-0479">Metal-binding</keyword>
<dbReference type="Gene3D" id="3.30.56.10">
    <property type="match status" value="2"/>
</dbReference>
<dbReference type="SUPFAM" id="SSF56037">
    <property type="entry name" value="PheT/TilS domain"/>
    <property type="match status" value="1"/>
</dbReference>
<dbReference type="PROSITE" id="PS50886">
    <property type="entry name" value="TRBD"/>
    <property type="match status" value="1"/>
</dbReference>
<dbReference type="FunFam" id="3.30.56.10:FF:000002">
    <property type="entry name" value="Phenylalanine--tRNA ligase beta subunit"/>
    <property type="match status" value="1"/>
</dbReference>
<dbReference type="PANTHER" id="PTHR10947">
    <property type="entry name" value="PHENYLALANYL-TRNA SYNTHETASE BETA CHAIN AND LEUCINE-RICH REPEAT-CONTAINING PROTEIN 47"/>
    <property type="match status" value="1"/>
</dbReference>
<evidence type="ECO:0000256" key="16">
    <source>
        <dbReference type="PROSITE-ProRule" id="PRU00209"/>
    </source>
</evidence>
<evidence type="ECO:0000256" key="6">
    <source>
        <dbReference type="ARBA" id="ARBA00022598"/>
    </source>
</evidence>
<dbReference type="InterPro" id="IPR004532">
    <property type="entry name" value="Phe-tRNA-ligase_IIc_bsu_bact"/>
</dbReference>
<comment type="similarity">
    <text evidence="2 15">Belongs to the phenylalanyl-tRNA synthetase beta subunit family. Type 1 subfamily.</text>
</comment>